<accession>A0A2S7D5F3</accession>
<feature type="chain" id="PRO_5015392398" evidence="1">
    <location>
        <begin position="28"/>
        <end position="416"/>
    </location>
</feature>
<dbReference type="OrthoDB" id="5705574at2"/>
<comment type="caution">
    <text evidence="3">The sequence shown here is derived from an EMBL/GenBank/DDBJ whole genome shotgun (WGS) entry which is preliminary data.</text>
</comment>
<name>A0A2S7D5F3_9XANT</name>
<dbReference type="Pfam" id="PF00144">
    <property type="entry name" value="Beta-lactamase"/>
    <property type="match status" value="1"/>
</dbReference>
<dbReference type="SUPFAM" id="SSF56601">
    <property type="entry name" value="beta-lactamase/transpeptidase-like"/>
    <property type="match status" value="1"/>
</dbReference>
<sequence>MRAGTVAGWTVRVGLAIGLLCSGQAMAGGPGQPPAPDAITRTLQQRMDAAGIVGLGAAIIRDRKVVWTGGVGFADRARGTPFTPDTVMNIGSISKTVTGVALMQAVQDGKLALDTDINTYLPFAVRNPQFPDVPITLRQLATHTSSLTDRWEVYRDTYRWQGMPVAPLGEFLRGYLAPGGRDYQAQNYLQVKPGTHREYSNIGAGLVGDIVARAVGQSLERYTHTRIFAPLGMQHTAWHAADLPAATQATLYVSQFGVSVPIPPYELTTYPDGGVRTSVNDLSRLFIALLDGGQYQGVRILDATTTAQMLRFQYTAANKPDNVALNEKNSGIFWSTKYNVTRIGHGGSDPGVHTEMLSDLAHDNAVVLISNTSLDSSDAKVNAQLFDDLWSYALQLRQQATTGTDPTPAVHSPPVR</sequence>
<dbReference type="InterPro" id="IPR050491">
    <property type="entry name" value="AmpC-like"/>
</dbReference>
<feature type="signal peptide" evidence="1">
    <location>
        <begin position="1"/>
        <end position="27"/>
    </location>
</feature>
<dbReference type="EMBL" id="MDEI01000005">
    <property type="protein sequence ID" value="PPU68964.1"/>
    <property type="molecule type" value="Genomic_DNA"/>
</dbReference>
<dbReference type="GO" id="GO:0016787">
    <property type="term" value="F:hydrolase activity"/>
    <property type="evidence" value="ECO:0007669"/>
    <property type="project" value="UniProtKB-KW"/>
</dbReference>
<proteinExistence type="predicted"/>
<protein>
    <submittedName>
        <fullName evidence="3">Serine hydrolase</fullName>
    </submittedName>
</protein>
<dbReference type="PANTHER" id="PTHR46825">
    <property type="entry name" value="D-ALANYL-D-ALANINE-CARBOXYPEPTIDASE/ENDOPEPTIDASE AMPH"/>
    <property type="match status" value="1"/>
</dbReference>
<evidence type="ECO:0000313" key="3">
    <source>
        <dbReference type="EMBL" id="PPU68964.1"/>
    </source>
</evidence>
<evidence type="ECO:0000313" key="4">
    <source>
        <dbReference type="Proteomes" id="UP000238191"/>
    </source>
</evidence>
<keyword evidence="3" id="KW-0378">Hydrolase</keyword>
<dbReference type="Gene3D" id="3.40.710.10">
    <property type="entry name" value="DD-peptidase/beta-lactamase superfamily"/>
    <property type="match status" value="1"/>
</dbReference>
<keyword evidence="4" id="KW-1185">Reference proteome</keyword>
<dbReference type="AlphaFoldDB" id="A0A2S7D5F3"/>
<dbReference type="InterPro" id="IPR012338">
    <property type="entry name" value="Beta-lactam/transpept-like"/>
</dbReference>
<reference evidence="4" key="1">
    <citation type="submission" date="2016-08" db="EMBL/GenBank/DDBJ databases">
        <authorList>
            <person name="Merda D."/>
            <person name="Briand M."/>
            <person name="Taghouti G."/>
            <person name="Carrere S."/>
            <person name="Gouzy J."/>
            <person name="Portier P."/>
            <person name="Jacques M.-A."/>
            <person name="Fischer-Le Saux M."/>
        </authorList>
    </citation>
    <scope>NUCLEOTIDE SEQUENCE [LARGE SCALE GENOMIC DNA]</scope>
    <source>
        <strain evidence="4">CFBP4643</strain>
    </source>
</reference>
<dbReference type="Proteomes" id="UP000238191">
    <property type="component" value="Unassembled WGS sequence"/>
</dbReference>
<feature type="domain" description="Beta-lactamase-related" evidence="2">
    <location>
        <begin position="40"/>
        <end position="383"/>
    </location>
</feature>
<organism evidence="3 4">
    <name type="scientific">Xanthomonas pisi</name>
    <dbReference type="NCBI Taxonomy" id="56457"/>
    <lineage>
        <taxon>Bacteria</taxon>
        <taxon>Pseudomonadati</taxon>
        <taxon>Pseudomonadota</taxon>
        <taxon>Gammaproteobacteria</taxon>
        <taxon>Lysobacterales</taxon>
        <taxon>Lysobacteraceae</taxon>
        <taxon>Xanthomonas</taxon>
    </lineage>
</organism>
<evidence type="ECO:0000259" key="2">
    <source>
        <dbReference type="Pfam" id="PF00144"/>
    </source>
</evidence>
<dbReference type="RefSeq" id="WP_104611688.1">
    <property type="nucleotide sequence ID" value="NZ_MDEI01000005.1"/>
</dbReference>
<keyword evidence="1" id="KW-0732">Signal</keyword>
<dbReference type="PANTHER" id="PTHR46825:SF9">
    <property type="entry name" value="BETA-LACTAMASE-RELATED DOMAIN-CONTAINING PROTEIN"/>
    <property type="match status" value="1"/>
</dbReference>
<evidence type="ECO:0000256" key="1">
    <source>
        <dbReference type="SAM" id="SignalP"/>
    </source>
</evidence>
<dbReference type="InterPro" id="IPR001466">
    <property type="entry name" value="Beta-lactam-related"/>
</dbReference>
<gene>
    <name evidence="3" type="ORF">XpiCFBP4643_08335</name>
</gene>